<accession>A0A397HFE3</accession>
<reference evidence="2" key="1">
    <citation type="submission" date="2018-08" db="EMBL/GenBank/DDBJ databases">
        <title>Draft genome sequence of azole-resistant Aspergillus thermomutatus (Neosartorya pseudofischeri) strain HMR AF 39, isolated from a human nasal aspirate.</title>
        <authorList>
            <person name="Parent-Michaud M."/>
            <person name="Dufresne P.J."/>
            <person name="Fournier E."/>
            <person name="Martineau C."/>
            <person name="Moreira S."/>
            <person name="Perkins V."/>
            <person name="De Repentigny L."/>
            <person name="Dufresne S.F."/>
        </authorList>
    </citation>
    <scope>NUCLEOTIDE SEQUENCE [LARGE SCALE GENOMIC DNA]</scope>
    <source>
        <strain evidence="2">HMR AF 39</strain>
    </source>
</reference>
<evidence type="ECO:0008006" key="4">
    <source>
        <dbReference type="Google" id="ProtNLM"/>
    </source>
</evidence>
<dbReference type="RefSeq" id="XP_026616213.1">
    <property type="nucleotide sequence ID" value="XM_026762321.1"/>
</dbReference>
<comment type="caution">
    <text evidence="2">The sequence shown here is derived from an EMBL/GenBank/DDBJ whole genome shotgun (WGS) entry which is preliminary data.</text>
</comment>
<feature type="region of interest" description="Disordered" evidence="1">
    <location>
        <begin position="230"/>
        <end position="316"/>
    </location>
</feature>
<evidence type="ECO:0000313" key="2">
    <source>
        <dbReference type="EMBL" id="RHZ60748.1"/>
    </source>
</evidence>
<protein>
    <recommendedName>
        <fullName evidence="4">Myb-like domain-containing protein</fullName>
    </recommendedName>
</protein>
<dbReference type="AlphaFoldDB" id="A0A397HFE3"/>
<feature type="compositionally biased region" description="Polar residues" evidence="1">
    <location>
        <begin position="230"/>
        <end position="256"/>
    </location>
</feature>
<dbReference type="EMBL" id="NKHU02000049">
    <property type="protein sequence ID" value="RHZ60748.1"/>
    <property type="molecule type" value="Genomic_DNA"/>
</dbReference>
<evidence type="ECO:0000256" key="1">
    <source>
        <dbReference type="SAM" id="MobiDB-lite"/>
    </source>
</evidence>
<name>A0A397HFE3_ASPTH</name>
<gene>
    <name evidence="2" type="ORF">CDV56_108702</name>
</gene>
<evidence type="ECO:0000313" key="3">
    <source>
        <dbReference type="Proteomes" id="UP000215305"/>
    </source>
</evidence>
<keyword evidence="3" id="KW-1185">Reference proteome</keyword>
<dbReference type="OrthoDB" id="4506575at2759"/>
<sequence>MNRQISYNGPLVTSSFPARESHICTVPFPRTFPPCNSISSLPSGPLNHPLPPKPPTAKYFFHAYTPPDRDLVTTPDSTASQRNDRGECVPVNNEPEFPSNYQIGVLGSPMAENIISLPSEGTIQELGSDGEMTSSFSGDIADPPRPDAFLLAQNHDPCGRKLSVSPQCADVGICHADANPASEAPEAPPRTCECSGGDSISDNDGNGLLRRCMLYEGEEGLLDIPRSKAQPSFGQVAETSPRQPSSQVAEHATLSSMCIEVESARSKPTNRKRPAVAALETDGKASGPRTRARARAEASEASSSLPTPRSARPYSAAEDGALQKLVASGLAWDEIEKEFCLRFAKRTLRSLQMRWSRTQKLTAPWTRCSKRKKSSRP</sequence>
<proteinExistence type="predicted"/>
<dbReference type="Proteomes" id="UP000215305">
    <property type="component" value="Unassembled WGS sequence"/>
</dbReference>
<feature type="region of interest" description="Disordered" evidence="1">
    <location>
        <begin position="70"/>
        <end position="94"/>
    </location>
</feature>
<organism evidence="2 3">
    <name type="scientific">Aspergillus thermomutatus</name>
    <name type="common">Neosartorya pseudofischeri</name>
    <dbReference type="NCBI Taxonomy" id="41047"/>
    <lineage>
        <taxon>Eukaryota</taxon>
        <taxon>Fungi</taxon>
        <taxon>Dikarya</taxon>
        <taxon>Ascomycota</taxon>
        <taxon>Pezizomycotina</taxon>
        <taxon>Eurotiomycetes</taxon>
        <taxon>Eurotiomycetidae</taxon>
        <taxon>Eurotiales</taxon>
        <taxon>Aspergillaceae</taxon>
        <taxon>Aspergillus</taxon>
        <taxon>Aspergillus subgen. Fumigati</taxon>
    </lineage>
</organism>
<dbReference type="VEuPathDB" id="FungiDB:CDV56_108702"/>
<dbReference type="GeneID" id="38130676"/>